<name>A0A9W4UC02_9PLEO</name>
<protein>
    <submittedName>
        <fullName evidence="2">Uncharacterized protein</fullName>
    </submittedName>
</protein>
<comment type="caution">
    <text evidence="2">The sequence shown here is derived from an EMBL/GenBank/DDBJ whole genome shotgun (WGS) entry which is preliminary data.</text>
</comment>
<evidence type="ECO:0000313" key="2">
    <source>
        <dbReference type="EMBL" id="CAI6332564.1"/>
    </source>
</evidence>
<evidence type="ECO:0000313" key="3">
    <source>
        <dbReference type="Proteomes" id="UP001152607"/>
    </source>
</evidence>
<reference evidence="2" key="1">
    <citation type="submission" date="2023-01" db="EMBL/GenBank/DDBJ databases">
        <authorList>
            <person name="Van Ghelder C."/>
            <person name="Rancurel C."/>
        </authorList>
    </citation>
    <scope>NUCLEOTIDE SEQUENCE</scope>
    <source>
        <strain evidence="2">CNCM I-4278</strain>
    </source>
</reference>
<gene>
    <name evidence="2" type="ORF">PDIGIT_LOCUS5589</name>
</gene>
<organism evidence="2 3">
    <name type="scientific">Periconia digitata</name>
    <dbReference type="NCBI Taxonomy" id="1303443"/>
    <lineage>
        <taxon>Eukaryota</taxon>
        <taxon>Fungi</taxon>
        <taxon>Dikarya</taxon>
        <taxon>Ascomycota</taxon>
        <taxon>Pezizomycotina</taxon>
        <taxon>Dothideomycetes</taxon>
        <taxon>Pleosporomycetidae</taxon>
        <taxon>Pleosporales</taxon>
        <taxon>Massarineae</taxon>
        <taxon>Periconiaceae</taxon>
        <taxon>Periconia</taxon>
    </lineage>
</organism>
<dbReference type="Proteomes" id="UP001152607">
    <property type="component" value="Unassembled WGS sequence"/>
</dbReference>
<dbReference type="AlphaFoldDB" id="A0A9W4UC02"/>
<evidence type="ECO:0000256" key="1">
    <source>
        <dbReference type="SAM" id="MobiDB-lite"/>
    </source>
</evidence>
<sequence length="107" mass="11965">MQWVNPSSPPSKPAKTGERVKRESKPRPRVARGHQPDQSPPRSHQSVTRLSTETPNISLTCTAWPAVHESIHFLVLFPSGRIPHYRFEHHQSVSRHSASAPSPIPSP</sequence>
<feature type="region of interest" description="Disordered" evidence="1">
    <location>
        <begin position="1"/>
        <end position="55"/>
    </location>
</feature>
<proteinExistence type="predicted"/>
<dbReference type="EMBL" id="CAOQHR010000003">
    <property type="protein sequence ID" value="CAI6332564.1"/>
    <property type="molecule type" value="Genomic_DNA"/>
</dbReference>
<keyword evidence="3" id="KW-1185">Reference proteome</keyword>
<accession>A0A9W4UC02</accession>
<feature type="compositionally biased region" description="Basic and acidic residues" evidence="1">
    <location>
        <begin position="15"/>
        <end position="26"/>
    </location>
</feature>
<feature type="compositionally biased region" description="Polar residues" evidence="1">
    <location>
        <begin position="36"/>
        <end position="55"/>
    </location>
</feature>